<dbReference type="PRINTS" id="PR00080">
    <property type="entry name" value="SDRFAMILY"/>
</dbReference>
<evidence type="ECO:0000256" key="3">
    <source>
        <dbReference type="ARBA" id="ARBA00022857"/>
    </source>
</evidence>
<dbReference type="PANTHER" id="PTHR43899">
    <property type="entry name" value="RH59310P"/>
    <property type="match status" value="1"/>
</dbReference>
<keyword evidence="3" id="KW-0521">NADP</keyword>
<dbReference type="GO" id="GO:0005783">
    <property type="term" value="C:endoplasmic reticulum"/>
    <property type="evidence" value="ECO:0007669"/>
    <property type="project" value="UniProtKB-SubCell"/>
</dbReference>
<dbReference type="InterPro" id="IPR020904">
    <property type="entry name" value="Sc_DH/Rdtase_CS"/>
</dbReference>
<dbReference type="PIRSF" id="PIRSF000126">
    <property type="entry name" value="11-beta-HSD1"/>
    <property type="match status" value="1"/>
</dbReference>
<dbReference type="InParanoid" id="A0A165UE13"/>
<evidence type="ECO:0000313" key="7">
    <source>
        <dbReference type="Proteomes" id="UP000076761"/>
    </source>
</evidence>
<accession>A0A165UE13</accession>
<evidence type="ECO:0000256" key="5">
    <source>
        <dbReference type="RuleBase" id="RU000363"/>
    </source>
</evidence>
<dbReference type="STRING" id="1314782.A0A165UE13"/>
<name>A0A165UE13_9AGAM</name>
<organism evidence="6 7">
    <name type="scientific">Neolentinus lepideus HHB14362 ss-1</name>
    <dbReference type="NCBI Taxonomy" id="1314782"/>
    <lineage>
        <taxon>Eukaryota</taxon>
        <taxon>Fungi</taxon>
        <taxon>Dikarya</taxon>
        <taxon>Basidiomycota</taxon>
        <taxon>Agaricomycotina</taxon>
        <taxon>Agaricomycetes</taxon>
        <taxon>Gloeophyllales</taxon>
        <taxon>Gloeophyllaceae</taxon>
        <taxon>Neolentinus</taxon>
    </lineage>
</organism>
<dbReference type="Pfam" id="PF00106">
    <property type="entry name" value="adh_short"/>
    <property type="match status" value="1"/>
</dbReference>
<keyword evidence="4" id="KW-0560">Oxidoreductase</keyword>
<dbReference type="SUPFAM" id="SSF51735">
    <property type="entry name" value="NAD(P)-binding Rossmann-fold domains"/>
    <property type="match status" value="1"/>
</dbReference>
<dbReference type="InterPro" id="IPR036291">
    <property type="entry name" value="NAD(P)-bd_dom_sf"/>
</dbReference>
<dbReference type="Proteomes" id="UP000076761">
    <property type="component" value="Unassembled WGS sequence"/>
</dbReference>
<proteinExistence type="inferred from homology"/>
<protein>
    <submittedName>
        <fullName evidence="6">NAD(P)-binding protein</fullName>
    </submittedName>
</protein>
<keyword evidence="7" id="KW-1185">Reference proteome</keyword>
<dbReference type="Gene3D" id="3.40.50.720">
    <property type="entry name" value="NAD(P)-binding Rossmann-like Domain"/>
    <property type="match status" value="1"/>
</dbReference>
<dbReference type="OrthoDB" id="47007at2759"/>
<evidence type="ECO:0000256" key="2">
    <source>
        <dbReference type="ARBA" id="ARBA00006484"/>
    </source>
</evidence>
<gene>
    <name evidence="6" type="ORF">NEOLEDRAFT_1176182</name>
</gene>
<dbReference type="PANTHER" id="PTHR43899:SF13">
    <property type="entry name" value="RH59310P"/>
    <property type="match status" value="1"/>
</dbReference>
<sequence length="281" mass="30479">MLWRLVSNSNDIDRFRATDDPWALVTGASDGIGKSLCKVLAKRGFNVILHGRNQAKLSACCDELRNLAPGGKFELIVADATEPTSVGDVVKAAAGKPITVLINNAGYTTGPVQPLLTIDPEELGTAVNIGITWTLQLTRALLPRLVETKPSLILNVGSYAASHPPPFIAVYTGTKGFLQVFSQSLRTEMRTIGHKDVEVQHHEVYFCATKSNGAPENIATPSPDRMAQAIVDAVGSHKGHVISYWVHELLSWVFLFVPEWIISRIAGSVLASKRTDISSDR</sequence>
<reference evidence="6 7" key="1">
    <citation type="journal article" date="2016" name="Mol. Biol. Evol.">
        <title>Comparative Genomics of Early-Diverging Mushroom-Forming Fungi Provides Insights into the Origins of Lignocellulose Decay Capabilities.</title>
        <authorList>
            <person name="Nagy L.G."/>
            <person name="Riley R."/>
            <person name="Tritt A."/>
            <person name="Adam C."/>
            <person name="Daum C."/>
            <person name="Floudas D."/>
            <person name="Sun H."/>
            <person name="Yadav J.S."/>
            <person name="Pangilinan J."/>
            <person name="Larsson K.H."/>
            <person name="Matsuura K."/>
            <person name="Barry K."/>
            <person name="Labutti K."/>
            <person name="Kuo R."/>
            <person name="Ohm R.A."/>
            <person name="Bhattacharya S.S."/>
            <person name="Shirouzu T."/>
            <person name="Yoshinaga Y."/>
            <person name="Martin F.M."/>
            <person name="Grigoriev I.V."/>
            <person name="Hibbett D.S."/>
        </authorList>
    </citation>
    <scope>NUCLEOTIDE SEQUENCE [LARGE SCALE GENOMIC DNA]</scope>
    <source>
        <strain evidence="6 7">HHB14362 ss-1</strain>
    </source>
</reference>
<dbReference type="InterPro" id="IPR002347">
    <property type="entry name" value="SDR_fam"/>
</dbReference>
<dbReference type="PRINTS" id="PR00081">
    <property type="entry name" value="GDHRDH"/>
</dbReference>
<evidence type="ECO:0000313" key="6">
    <source>
        <dbReference type="EMBL" id="KZT28013.1"/>
    </source>
</evidence>
<dbReference type="GO" id="GO:0016491">
    <property type="term" value="F:oxidoreductase activity"/>
    <property type="evidence" value="ECO:0007669"/>
    <property type="project" value="UniProtKB-KW"/>
</dbReference>
<evidence type="ECO:0000256" key="1">
    <source>
        <dbReference type="ARBA" id="ARBA00004240"/>
    </source>
</evidence>
<dbReference type="InterPro" id="IPR051019">
    <property type="entry name" value="VLCFA-Steroid_DH"/>
</dbReference>
<evidence type="ECO:0000256" key="4">
    <source>
        <dbReference type="ARBA" id="ARBA00023002"/>
    </source>
</evidence>
<comment type="subcellular location">
    <subcellularLocation>
        <location evidence="1">Endoplasmic reticulum</location>
    </subcellularLocation>
</comment>
<dbReference type="EMBL" id="KV425559">
    <property type="protein sequence ID" value="KZT28013.1"/>
    <property type="molecule type" value="Genomic_DNA"/>
</dbReference>
<dbReference type="PROSITE" id="PS00061">
    <property type="entry name" value="ADH_SHORT"/>
    <property type="match status" value="1"/>
</dbReference>
<dbReference type="AlphaFoldDB" id="A0A165UE13"/>
<comment type="similarity">
    <text evidence="2 5">Belongs to the short-chain dehydrogenases/reductases (SDR) family.</text>
</comment>